<organism evidence="8 9">
    <name type="scientific">Termitidicoccus mucosus</name>
    <dbReference type="NCBI Taxonomy" id="1184151"/>
    <lineage>
        <taxon>Bacteria</taxon>
        <taxon>Pseudomonadati</taxon>
        <taxon>Verrucomicrobiota</taxon>
        <taxon>Opitutia</taxon>
        <taxon>Opitutales</taxon>
        <taxon>Opitutaceae</taxon>
        <taxon>Termitidicoccus</taxon>
    </lineage>
</organism>
<dbReference type="Pfam" id="PF00885">
    <property type="entry name" value="DMRL_synthase"/>
    <property type="match status" value="1"/>
</dbReference>
<dbReference type="AlphaFoldDB" id="A0A178IK18"/>
<sequence>MSLDAPKVQPVNGAAFTIGIAAARFNSTYVDALLHQILGHLSAAGVKEKKIHLARVPGSNELPVAAQLLARKHRPDVVIALGVLIRGDTIHYELIADAATQALQRVALDAGIPVINGVIVAENQAQAEARCLGAINRGAEFAHGALEMAGLKRRLSRPANTKKK</sequence>
<evidence type="ECO:0000313" key="9">
    <source>
        <dbReference type="Proteomes" id="UP000078486"/>
    </source>
</evidence>
<reference evidence="8 9" key="1">
    <citation type="submission" date="2016-01" db="EMBL/GenBank/DDBJ databases">
        <title>High potential of lignocellulose degradation of a new Verrucomicrobia species.</title>
        <authorList>
            <person name="Wang Y."/>
            <person name="Shi Y."/>
            <person name="Qiu Z."/>
            <person name="Liu S."/>
            <person name="Yang H."/>
        </authorList>
    </citation>
    <scope>NUCLEOTIDE SEQUENCE [LARGE SCALE GENOMIC DNA]</scope>
    <source>
        <strain evidence="8 9">TSB47</strain>
    </source>
</reference>
<name>A0A178IK18_9BACT</name>
<dbReference type="CDD" id="cd09209">
    <property type="entry name" value="Lumazine_synthase-I"/>
    <property type="match status" value="1"/>
</dbReference>
<evidence type="ECO:0000256" key="7">
    <source>
        <dbReference type="HAMAP-Rule" id="MF_00178"/>
    </source>
</evidence>
<keyword evidence="5 7" id="KW-0808">Transferase</keyword>
<comment type="caution">
    <text evidence="8">The sequence shown here is derived from an EMBL/GenBank/DDBJ whole genome shotgun (WGS) entry which is preliminary data.</text>
</comment>
<dbReference type="GO" id="GO:0009349">
    <property type="term" value="C:riboflavin synthase complex"/>
    <property type="evidence" value="ECO:0007669"/>
    <property type="project" value="UniProtKB-UniRule"/>
</dbReference>
<feature type="binding site" evidence="7">
    <location>
        <position position="130"/>
    </location>
    <ligand>
        <name>(2S)-2-hydroxy-3-oxobutyl phosphate</name>
        <dbReference type="ChEBI" id="CHEBI:58830"/>
    </ligand>
</feature>
<accession>A0A178IK18</accession>
<gene>
    <name evidence="7" type="primary">ribH</name>
    <name evidence="8" type="ORF">AW736_08340</name>
</gene>
<keyword evidence="9" id="KW-1185">Reference proteome</keyword>
<evidence type="ECO:0000256" key="5">
    <source>
        <dbReference type="ARBA" id="ARBA00022679"/>
    </source>
</evidence>
<dbReference type="GO" id="GO:0000906">
    <property type="term" value="F:6,7-dimethyl-8-ribityllumazine synthase activity"/>
    <property type="evidence" value="ECO:0007669"/>
    <property type="project" value="UniProtKB-UniRule"/>
</dbReference>
<dbReference type="Gene3D" id="3.40.50.960">
    <property type="entry name" value="Lumazine/riboflavin synthase"/>
    <property type="match status" value="1"/>
</dbReference>
<dbReference type="GO" id="GO:0009231">
    <property type="term" value="P:riboflavin biosynthetic process"/>
    <property type="evidence" value="ECO:0007669"/>
    <property type="project" value="UniProtKB-UniRule"/>
</dbReference>
<keyword evidence="4 7" id="KW-0686">Riboflavin biosynthesis</keyword>
<evidence type="ECO:0000256" key="2">
    <source>
        <dbReference type="ARBA" id="ARBA00007424"/>
    </source>
</evidence>
<comment type="function">
    <text evidence="7">Catalyzes the formation of 6,7-dimethyl-8-ribityllumazine by condensation of 5-amino-6-(D-ribitylamino)uracil with 3,4-dihydroxy-2-butanone 4-phosphate. This is the penultimate step in the biosynthesis of riboflavin.</text>
</comment>
<comment type="similarity">
    <text evidence="2 7">Belongs to the DMRL synthase family.</text>
</comment>
<dbReference type="EC" id="2.5.1.78" evidence="3 7"/>
<dbReference type="PANTHER" id="PTHR21058:SF0">
    <property type="entry name" value="6,7-DIMETHYL-8-RIBITYLLUMAZINE SYNTHASE"/>
    <property type="match status" value="1"/>
</dbReference>
<evidence type="ECO:0000256" key="1">
    <source>
        <dbReference type="ARBA" id="ARBA00004917"/>
    </source>
</evidence>
<feature type="binding site" evidence="7">
    <location>
        <begin position="83"/>
        <end position="85"/>
    </location>
    <ligand>
        <name>5-amino-6-(D-ribitylamino)uracil</name>
        <dbReference type="ChEBI" id="CHEBI:15934"/>
    </ligand>
</feature>
<feature type="binding site" evidence="7">
    <location>
        <begin position="88"/>
        <end position="89"/>
    </location>
    <ligand>
        <name>(2S)-2-hydroxy-3-oxobutyl phosphate</name>
        <dbReference type="ChEBI" id="CHEBI:58830"/>
    </ligand>
</feature>
<evidence type="ECO:0000256" key="4">
    <source>
        <dbReference type="ARBA" id="ARBA00022619"/>
    </source>
</evidence>
<proteinExistence type="inferred from homology"/>
<evidence type="ECO:0000313" key="8">
    <source>
        <dbReference type="EMBL" id="OAM90214.1"/>
    </source>
</evidence>
<evidence type="ECO:0000256" key="3">
    <source>
        <dbReference type="ARBA" id="ARBA00012664"/>
    </source>
</evidence>
<dbReference type="InterPro" id="IPR002180">
    <property type="entry name" value="LS/RS"/>
</dbReference>
<feature type="binding site" evidence="7">
    <location>
        <position position="116"/>
    </location>
    <ligand>
        <name>5-amino-6-(D-ribitylamino)uracil</name>
        <dbReference type="ChEBI" id="CHEBI:15934"/>
    </ligand>
</feature>
<dbReference type="Proteomes" id="UP000078486">
    <property type="component" value="Unassembled WGS sequence"/>
</dbReference>
<feature type="binding site" evidence="7">
    <location>
        <position position="25"/>
    </location>
    <ligand>
        <name>5-amino-6-(D-ribitylamino)uracil</name>
        <dbReference type="ChEBI" id="CHEBI:15934"/>
    </ligand>
</feature>
<comment type="pathway">
    <text evidence="1 7">Cofactor biosynthesis; riboflavin biosynthesis; riboflavin from 2-hydroxy-3-oxobutyl phosphate and 5-amino-6-(D-ribitylamino)uracil: step 1/2.</text>
</comment>
<dbReference type="OrthoDB" id="9809709at2"/>
<dbReference type="RefSeq" id="WP_068769875.1">
    <property type="nucleotide sequence ID" value="NZ_CP109796.1"/>
</dbReference>
<comment type="catalytic activity">
    <reaction evidence="6 7">
        <text>(2S)-2-hydroxy-3-oxobutyl phosphate + 5-amino-6-(D-ribitylamino)uracil = 6,7-dimethyl-8-(1-D-ribityl)lumazine + phosphate + 2 H2O + H(+)</text>
        <dbReference type="Rhea" id="RHEA:26152"/>
        <dbReference type="ChEBI" id="CHEBI:15377"/>
        <dbReference type="ChEBI" id="CHEBI:15378"/>
        <dbReference type="ChEBI" id="CHEBI:15934"/>
        <dbReference type="ChEBI" id="CHEBI:43474"/>
        <dbReference type="ChEBI" id="CHEBI:58201"/>
        <dbReference type="ChEBI" id="CHEBI:58830"/>
        <dbReference type="EC" id="2.5.1.78"/>
    </reaction>
</comment>
<feature type="active site" description="Proton donor" evidence="7">
    <location>
        <position position="91"/>
    </location>
</feature>
<dbReference type="InterPro" id="IPR036467">
    <property type="entry name" value="LS/RS_sf"/>
</dbReference>
<dbReference type="UniPathway" id="UPA00275">
    <property type="reaction ID" value="UER00404"/>
</dbReference>
<dbReference type="STRING" id="1184151.AW736_08340"/>
<dbReference type="HAMAP" id="MF_00178">
    <property type="entry name" value="Lumazine_synth"/>
    <property type="match status" value="1"/>
</dbReference>
<evidence type="ECO:0000256" key="6">
    <source>
        <dbReference type="ARBA" id="ARBA00048785"/>
    </source>
</evidence>
<feature type="binding site" evidence="7">
    <location>
        <begin position="59"/>
        <end position="61"/>
    </location>
    <ligand>
        <name>5-amino-6-(D-ribitylamino)uracil</name>
        <dbReference type="ChEBI" id="CHEBI:15934"/>
    </ligand>
</feature>
<dbReference type="SUPFAM" id="SSF52121">
    <property type="entry name" value="Lumazine synthase"/>
    <property type="match status" value="1"/>
</dbReference>
<protein>
    <recommendedName>
        <fullName evidence="3 7">6,7-dimethyl-8-ribityllumazine synthase</fullName>
        <shortName evidence="7">DMRL synthase</shortName>
        <shortName evidence="7">LS</shortName>
        <shortName evidence="7">Lumazine synthase</shortName>
        <ecNumber evidence="3 7">2.5.1.78</ecNumber>
    </recommendedName>
</protein>
<dbReference type="NCBIfam" id="TIGR00114">
    <property type="entry name" value="lumazine-synth"/>
    <property type="match status" value="1"/>
</dbReference>
<dbReference type="InterPro" id="IPR034964">
    <property type="entry name" value="LS"/>
</dbReference>
<dbReference type="PANTHER" id="PTHR21058">
    <property type="entry name" value="6,7-DIMETHYL-8-RIBITYLLUMAZINE SYNTHASE DMRL SYNTHASE LUMAZINE SYNTHASE"/>
    <property type="match status" value="1"/>
</dbReference>
<dbReference type="EMBL" id="LRRQ01000072">
    <property type="protein sequence ID" value="OAM90214.1"/>
    <property type="molecule type" value="Genomic_DNA"/>
</dbReference>